<proteinExistence type="predicted"/>
<gene>
    <name evidence="1" type="ORF">RF11_16305</name>
</gene>
<accession>A0A0C2J727</accession>
<name>A0A0C2J727_THEKT</name>
<protein>
    <submittedName>
        <fullName evidence="1">Uncharacterized protein</fullName>
    </submittedName>
</protein>
<sequence>MFKPAPVHYCTDFTLTSIALVSTYGRDICRLGTLLHAVRVVQGSHTVKTRPYPQPTRATLPDRHSFAGNFTKKIWSGTHSDDLLYNFGSAIIKKIGTLATEGTY</sequence>
<dbReference type="EMBL" id="JWZT01000752">
    <property type="protein sequence ID" value="KII73604.1"/>
    <property type="molecule type" value="Genomic_DNA"/>
</dbReference>
<dbReference type="Proteomes" id="UP000031668">
    <property type="component" value="Unassembled WGS sequence"/>
</dbReference>
<keyword evidence="2" id="KW-1185">Reference proteome</keyword>
<evidence type="ECO:0000313" key="2">
    <source>
        <dbReference type="Proteomes" id="UP000031668"/>
    </source>
</evidence>
<reference evidence="1 2" key="1">
    <citation type="journal article" date="2014" name="Genome Biol. Evol.">
        <title>The genome of the myxosporean Thelohanellus kitauei shows adaptations to nutrient acquisition within its fish host.</title>
        <authorList>
            <person name="Yang Y."/>
            <person name="Xiong J."/>
            <person name="Zhou Z."/>
            <person name="Huo F."/>
            <person name="Miao W."/>
            <person name="Ran C."/>
            <person name="Liu Y."/>
            <person name="Zhang J."/>
            <person name="Feng J."/>
            <person name="Wang M."/>
            <person name="Wang M."/>
            <person name="Wang L."/>
            <person name="Yao B."/>
        </authorList>
    </citation>
    <scope>NUCLEOTIDE SEQUENCE [LARGE SCALE GENOMIC DNA]</scope>
    <source>
        <strain evidence="1">Wuqing</strain>
    </source>
</reference>
<evidence type="ECO:0000313" key="1">
    <source>
        <dbReference type="EMBL" id="KII73604.1"/>
    </source>
</evidence>
<organism evidence="1 2">
    <name type="scientific">Thelohanellus kitauei</name>
    <name type="common">Myxosporean</name>
    <dbReference type="NCBI Taxonomy" id="669202"/>
    <lineage>
        <taxon>Eukaryota</taxon>
        <taxon>Metazoa</taxon>
        <taxon>Cnidaria</taxon>
        <taxon>Myxozoa</taxon>
        <taxon>Myxosporea</taxon>
        <taxon>Bivalvulida</taxon>
        <taxon>Platysporina</taxon>
        <taxon>Myxobolidae</taxon>
        <taxon>Thelohanellus</taxon>
    </lineage>
</organism>
<dbReference type="AlphaFoldDB" id="A0A0C2J727"/>
<comment type="caution">
    <text evidence="1">The sequence shown here is derived from an EMBL/GenBank/DDBJ whole genome shotgun (WGS) entry which is preliminary data.</text>
</comment>